<dbReference type="Pfam" id="PF14378">
    <property type="entry name" value="PAP2_3"/>
    <property type="match status" value="1"/>
</dbReference>
<feature type="transmembrane region" description="Helical" evidence="5">
    <location>
        <begin position="197"/>
        <end position="217"/>
    </location>
</feature>
<accession>A0A9P9D2Y0</accession>
<evidence type="ECO:0000259" key="6">
    <source>
        <dbReference type="Pfam" id="PF14378"/>
    </source>
</evidence>
<evidence type="ECO:0000313" key="7">
    <source>
        <dbReference type="EMBL" id="KAH7112500.1"/>
    </source>
</evidence>
<dbReference type="AlphaFoldDB" id="A0A9P9D2Y0"/>
<gene>
    <name evidence="7" type="ORF">B0J11DRAFT_597868</name>
</gene>
<dbReference type="Proteomes" id="UP000700596">
    <property type="component" value="Unassembled WGS sequence"/>
</dbReference>
<dbReference type="PANTHER" id="PTHR31310:SF10">
    <property type="entry name" value="INOSITOLPHOSPHOTRANSFERASE AUR1_IPT1 DOMAIN-CONTAINING PROTEIN"/>
    <property type="match status" value="1"/>
</dbReference>
<dbReference type="CDD" id="cd03386">
    <property type="entry name" value="PAP2_Aur1_like"/>
    <property type="match status" value="1"/>
</dbReference>
<proteinExistence type="predicted"/>
<feature type="domain" description="Inositolphosphotransferase Aur1/Ipt1" evidence="6">
    <location>
        <begin position="189"/>
        <end position="267"/>
    </location>
</feature>
<feature type="transmembrane region" description="Helical" evidence="5">
    <location>
        <begin position="246"/>
        <end position="266"/>
    </location>
</feature>
<feature type="transmembrane region" description="Helical" evidence="5">
    <location>
        <begin position="156"/>
        <end position="176"/>
    </location>
</feature>
<comment type="caution">
    <text evidence="7">The sequence shown here is derived from an EMBL/GenBank/DDBJ whole genome shotgun (WGS) entry which is preliminary data.</text>
</comment>
<keyword evidence="4 5" id="KW-0472">Membrane</keyword>
<feature type="transmembrane region" description="Helical" evidence="5">
    <location>
        <begin position="23"/>
        <end position="42"/>
    </location>
</feature>
<keyword evidence="8" id="KW-1185">Reference proteome</keyword>
<dbReference type="InterPro" id="IPR026841">
    <property type="entry name" value="Aur1/Ipt1"/>
</dbReference>
<evidence type="ECO:0000256" key="3">
    <source>
        <dbReference type="ARBA" id="ARBA00022989"/>
    </source>
</evidence>
<protein>
    <recommendedName>
        <fullName evidence="6">Inositolphosphotransferase Aur1/Ipt1 domain-containing protein</fullName>
    </recommendedName>
</protein>
<evidence type="ECO:0000313" key="8">
    <source>
        <dbReference type="Proteomes" id="UP000700596"/>
    </source>
</evidence>
<keyword evidence="2 5" id="KW-0812">Transmembrane</keyword>
<dbReference type="GO" id="GO:0016020">
    <property type="term" value="C:membrane"/>
    <property type="evidence" value="ECO:0007669"/>
    <property type="project" value="UniProtKB-SubCell"/>
</dbReference>
<keyword evidence="3 5" id="KW-1133">Transmembrane helix</keyword>
<name>A0A9P9D2Y0_9PLEO</name>
<dbReference type="EMBL" id="JAGMWT010000021">
    <property type="protein sequence ID" value="KAH7112500.1"/>
    <property type="molecule type" value="Genomic_DNA"/>
</dbReference>
<evidence type="ECO:0000256" key="4">
    <source>
        <dbReference type="ARBA" id="ARBA00023136"/>
    </source>
</evidence>
<feature type="transmembrane region" description="Helical" evidence="5">
    <location>
        <begin position="118"/>
        <end position="136"/>
    </location>
</feature>
<sequence length="366" mass="42743">MGTNSIANTIEEPDWNSTQAWKLPGWAEPMIVVSILLSAMHITRRRDYSIRRVIIDRSGYSNTFRLHDSSDGLVAYDSRLYDDNYPNKQHDCYGELVVEVPKNTQFESNWQSRVLQKYPFLIEMFYWVANYLYYRFTSFASQILFAGSGIWNAVQANGIAVLEIEAYSFWSFLFPIRERRVQQWFMHSHQARRTMTLTNLCAFATFIFYPCMPPRLLPREYGFLDTVRHDDAQSVWMTGTFVNQLAAMPSMHFGYSFCIGITLIYHSGLFRKKIRPGERRKSAFWKTFYLVVGMAYPAFILTTIIATANHYFMDALVATCFVSFSFFCNKIFYIFIPLEDILLRALHAEKPAPTTGLRLQEHRSRV</sequence>
<dbReference type="OrthoDB" id="2566866at2759"/>
<reference evidence="7" key="1">
    <citation type="journal article" date="2021" name="Nat. Commun.">
        <title>Genetic determinants of endophytism in the Arabidopsis root mycobiome.</title>
        <authorList>
            <person name="Mesny F."/>
            <person name="Miyauchi S."/>
            <person name="Thiergart T."/>
            <person name="Pickel B."/>
            <person name="Atanasova L."/>
            <person name="Karlsson M."/>
            <person name="Huettel B."/>
            <person name="Barry K.W."/>
            <person name="Haridas S."/>
            <person name="Chen C."/>
            <person name="Bauer D."/>
            <person name="Andreopoulos W."/>
            <person name="Pangilinan J."/>
            <person name="LaButti K."/>
            <person name="Riley R."/>
            <person name="Lipzen A."/>
            <person name="Clum A."/>
            <person name="Drula E."/>
            <person name="Henrissat B."/>
            <person name="Kohler A."/>
            <person name="Grigoriev I.V."/>
            <person name="Martin F.M."/>
            <person name="Hacquard S."/>
        </authorList>
    </citation>
    <scope>NUCLEOTIDE SEQUENCE</scope>
    <source>
        <strain evidence="7">MPI-CAGE-CH-0243</strain>
    </source>
</reference>
<organism evidence="7 8">
    <name type="scientific">Dendryphion nanum</name>
    <dbReference type="NCBI Taxonomy" id="256645"/>
    <lineage>
        <taxon>Eukaryota</taxon>
        <taxon>Fungi</taxon>
        <taxon>Dikarya</taxon>
        <taxon>Ascomycota</taxon>
        <taxon>Pezizomycotina</taxon>
        <taxon>Dothideomycetes</taxon>
        <taxon>Pleosporomycetidae</taxon>
        <taxon>Pleosporales</taxon>
        <taxon>Torulaceae</taxon>
        <taxon>Dendryphion</taxon>
    </lineage>
</organism>
<feature type="transmembrane region" description="Helical" evidence="5">
    <location>
        <begin position="315"/>
        <end position="336"/>
    </location>
</feature>
<evidence type="ECO:0000256" key="2">
    <source>
        <dbReference type="ARBA" id="ARBA00022692"/>
    </source>
</evidence>
<feature type="transmembrane region" description="Helical" evidence="5">
    <location>
        <begin position="287"/>
        <end position="309"/>
    </location>
</feature>
<dbReference type="InterPro" id="IPR052185">
    <property type="entry name" value="IPC_Synthase-Related"/>
</dbReference>
<comment type="subcellular location">
    <subcellularLocation>
        <location evidence="1">Membrane</location>
        <topology evidence="1">Multi-pass membrane protein</topology>
    </subcellularLocation>
</comment>
<dbReference type="PANTHER" id="PTHR31310">
    <property type="match status" value="1"/>
</dbReference>
<evidence type="ECO:0000256" key="1">
    <source>
        <dbReference type="ARBA" id="ARBA00004141"/>
    </source>
</evidence>
<evidence type="ECO:0000256" key="5">
    <source>
        <dbReference type="SAM" id="Phobius"/>
    </source>
</evidence>